<dbReference type="OrthoDB" id="1149028at2"/>
<dbReference type="Proteomes" id="UP000003730">
    <property type="component" value="Unassembled WGS sequence"/>
</dbReference>
<dbReference type="InterPro" id="IPR011990">
    <property type="entry name" value="TPR-like_helical_dom_sf"/>
</dbReference>
<dbReference type="SMART" id="SM00028">
    <property type="entry name" value="TPR"/>
    <property type="match status" value="3"/>
</dbReference>
<keyword evidence="5" id="KW-1185">Reference proteome</keyword>
<dbReference type="AlphaFoldDB" id="G2EHR1"/>
<dbReference type="InterPro" id="IPR019734">
    <property type="entry name" value="TPR_rpt"/>
</dbReference>
<feature type="repeat" description="TPR" evidence="1">
    <location>
        <begin position="252"/>
        <end position="285"/>
    </location>
</feature>
<dbReference type="GO" id="GO:0000030">
    <property type="term" value="F:mannosyltransferase activity"/>
    <property type="evidence" value="ECO:0007669"/>
    <property type="project" value="TreeGrafter"/>
</dbReference>
<dbReference type="Pfam" id="PF13431">
    <property type="entry name" value="TPR_17"/>
    <property type="match status" value="1"/>
</dbReference>
<organism evidence="4 5">
    <name type="scientific">Bizionia argentinensis JUB59</name>
    <dbReference type="NCBI Taxonomy" id="1046627"/>
    <lineage>
        <taxon>Bacteria</taxon>
        <taxon>Pseudomonadati</taxon>
        <taxon>Bacteroidota</taxon>
        <taxon>Flavobacteriia</taxon>
        <taxon>Flavobacteriales</taxon>
        <taxon>Flavobacteriaceae</taxon>
        <taxon>Bizionia</taxon>
    </lineage>
</organism>
<dbReference type="EMBL" id="AFXZ01000070">
    <property type="protein sequence ID" value="EGV42038.1"/>
    <property type="molecule type" value="Genomic_DNA"/>
</dbReference>
<dbReference type="STRING" id="1046627.BZARG_2674"/>
<dbReference type="eggNOG" id="COG0457">
    <property type="taxonomic scope" value="Bacteria"/>
</dbReference>
<feature type="repeat" description="TPR" evidence="1">
    <location>
        <begin position="286"/>
        <end position="319"/>
    </location>
</feature>
<dbReference type="RefSeq" id="WP_008639911.1">
    <property type="nucleotide sequence ID" value="NZ_AFXZ01000070.1"/>
</dbReference>
<name>G2EHR1_9FLAO</name>
<reference evidence="4 5" key="1">
    <citation type="journal article" date="2008" name="Int. J. Syst. Evol. Microbiol.">
        <title>Bizionia argentinensis sp. nov., isolated from surface marine water in Antarctica.</title>
        <authorList>
            <person name="Bercovich A."/>
            <person name="Vazquez S.C."/>
            <person name="Yankilevich P."/>
            <person name="Coria S.H."/>
            <person name="Foti M."/>
            <person name="Hernandez E."/>
            <person name="Vidal A."/>
            <person name="Ruberto L."/>
            <person name="Melo C."/>
            <person name="Marenssi S."/>
            <person name="Criscuolo M."/>
            <person name="Memoli M."/>
            <person name="Arguelles M."/>
            <person name="Mac Cormack W.P."/>
        </authorList>
    </citation>
    <scope>NUCLEOTIDE SEQUENCE [LARGE SCALE GENOMIC DNA]</scope>
    <source>
        <strain evidence="4 5">JUB59</strain>
    </source>
</reference>
<evidence type="ECO:0000256" key="3">
    <source>
        <dbReference type="SAM" id="SignalP"/>
    </source>
</evidence>
<keyword evidence="2" id="KW-0175">Coiled coil</keyword>
<protein>
    <submittedName>
        <fullName evidence="4">Tetratricopeptide repeat protein</fullName>
    </submittedName>
</protein>
<dbReference type="GO" id="GO:0035269">
    <property type="term" value="P:protein O-linked glycosylation via mannose"/>
    <property type="evidence" value="ECO:0007669"/>
    <property type="project" value="TreeGrafter"/>
</dbReference>
<dbReference type="PROSITE" id="PS50005">
    <property type="entry name" value="TPR"/>
    <property type="match status" value="3"/>
</dbReference>
<dbReference type="SUPFAM" id="SSF48452">
    <property type="entry name" value="TPR-like"/>
    <property type="match status" value="2"/>
</dbReference>
<accession>G2EHR1</accession>
<feature type="chain" id="PRO_5003429251" evidence="3">
    <location>
        <begin position="20"/>
        <end position="415"/>
    </location>
</feature>
<dbReference type="PANTHER" id="PTHR44395:SF1">
    <property type="entry name" value="PROTEIN O-MANNOSYL-TRANSFERASE TMTC3"/>
    <property type="match status" value="1"/>
</dbReference>
<feature type="repeat" description="TPR" evidence="1">
    <location>
        <begin position="218"/>
        <end position="251"/>
    </location>
</feature>
<dbReference type="Pfam" id="PF13432">
    <property type="entry name" value="TPR_16"/>
    <property type="match status" value="1"/>
</dbReference>
<keyword evidence="3" id="KW-0732">Signal</keyword>
<evidence type="ECO:0000256" key="1">
    <source>
        <dbReference type="PROSITE-ProRule" id="PRU00339"/>
    </source>
</evidence>
<dbReference type="Gene3D" id="1.25.40.10">
    <property type="entry name" value="Tetratricopeptide repeat domain"/>
    <property type="match status" value="2"/>
</dbReference>
<gene>
    <name evidence="4" type="ORF">BZARG_2674</name>
</gene>
<evidence type="ECO:0000256" key="2">
    <source>
        <dbReference type="SAM" id="Coils"/>
    </source>
</evidence>
<feature type="coiled-coil region" evidence="2">
    <location>
        <begin position="29"/>
        <end position="56"/>
    </location>
</feature>
<keyword evidence="1" id="KW-0802">TPR repeat</keyword>
<evidence type="ECO:0000313" key="5">
    <source>
        <dbReference type="Proteomes" id="UP000003730"/>
    </source>
</evidence>
<evidence type="ECO:0000313" key="4">
    <source>
        <dbReference type="EMBL" id="EGV42038.1"/>
    </source>
</evidence>
<comment type="caution">
    <text evidence="4">The sequence shown here is derived from an EMBL/GenBank/DDBJ whole genome shotgun (WGS) entry which is preliminary data.</text>
</comment>
<sequence length="415" mass="46712">MKKPILIALAILVGTISFAQKKELRTAEKAIKNKNYAEAKSALNQAEAMKSDMSDKQKSQYHILVAEALYAQGTANNTDLDKAIQNLMMVGSDYQSESEMLTTTIENELLTKANNLYKSNNFEEAGTKFEQLYNVVPSDTTYLYYAAVSAVSGQDYEEALKHYLALNDLGYTGVAKEYFATEKETGKEVITDKNNRDLFVKAGEYIKPGERLTESKANEITRNIAFIYVSLDKKDEALEAIKKARADNPTDVDIILTEANLQYQLGNLDEYRVLIEKAIELDPNNIDLFYNLGVLASEAKDNDKAKEYYQKVIDMDPTYINAQTNLAALILGEEASLIEEMNGLGTSSADNKRYDELKKERTNIYKTAIPYLEAVLEIDPNSIEVTTTLMNIYRAIPDDANYKRLKNKIEELQGE</sequence>
<proteinExistence type="predicted"/>
<feature type="signal peptide" evidence="3">
    <location>
        <begin position="1"/>
        <end position="19"/>
    </location>
</feature>
<dbReference type="PANTHER" id="PTHR44395">
    <property type="match status" value="1"/>
</dbReference>